<proteinExistence type="predicted"/>
<feature type="region of interest" description="Disordered" evidence="2">
    <location>
        <begin position="1"/>
        <end position="55"/>
    </location>
</feature>
<dbReference type="Proteomes" id="UP001420932">
    <property type="component" value="Unassembled WGS sequence"/>
</dbReference>
<feature type="coiled-coil region" evidence="1">
    <location>
        <begin position="186"/>
        <end position="342"/>
    </location>
</feature>
<reference evidence="3 4" key="1">
    <citation type="submission" date="2024-01" db="EMBL/GenBank/DDBJ databases">
        <title>Genome assemblies of Stephania.</title>
        <authorList>
            <person name="Yang L."/>
        </authorList>
    </citation>
    <scope>NUCLEOTIDE SEQUENCE [LARGE SCALE GENOMIC DNA]</scope>
    <source>
        <strain evidence="3">YNDBR</strain>
        <tissue evidence="3">Leaf</tissue>
    </source>
</reference>
<keyword evidence="4" id="KW-1185">Reference proteome</keyword>
<dbReference type="PANTHER" id="PTHR48163:SF2">
    <property type="entry name" value="EXPRESSED PROTEIN"/>
    <property type="match status" value="1"/>
</dbReference>
<accession>A0AAP0Q9X1</accession>
<keyword evidence="1" id="KW-0175">Coiled coil</keyword>
<evidence type="ECO:0000313" key="3">
    <source>
        <dbReference type="EMBL" id="KAK9168311.1"/>
    </source>
</evidence>
<feature type="compositionally biased region" description="Polar residues" evidence="2">
    <location>
        <begin position="27"/>
        <end position="46"/>
    </location>
</feature>
<feature type="coiled-coil region" evidence="1">
    <location>
        <begin position="377"/>
        <end position="411"/>
    </location>
</feature>
<protein>
    <submittedName>
        <fullName evidence="3">Uncharacterized protein</fullName>
    </submittedName>
</protein>
<feature type="compositionally biased region" description="Basic and acidic residues" evidence="2">
    <location>
        <begin position="1"/>
        <end position="26"/>
    </location>
</feature>
<evidence type="ECO:0000256" key="2">
    <source>
        <dbReference type="SAM" id="MobiDB-lite"/>
    </source>
</evidence>
<comment type="caution">
    <text evidence="3">The sequence shown here is derived from an EMBL/GenBank/DDBJ whole genome shotgun (WGS) entry which is preliminary data.</text>
</comment>
<name>A0AAP0Q9X1_9MAGN</name>
<dbReference type="Gene3D" id="1.10.287.1490">
    <property type="match status" value="1"/>
</dbReference>
<sequence>MDARHASLGRRTLEEIRQKRAAERLSKASSVTDLQSPPQGSDQANESENRLSEDVGALVSQIKDLERKNLELEEENKNLTSKLQMREAENDSLQKHLNDLEHNSFPSLRKALRDAAMEKDVAVTAREDMSAQLRMIKKRLKEAEEEQYKTEEHAAALRAELNSLQQQATINPFSAIPSLGNSPDHLKALEKEIADLKSNLQQESALREKDRHRLVEEQARTSALVADNQVLQERIAGLSEKLSEASDSNANKGFSAQDKEKLEKQLHDMALMIERLESGRQKLLMEIDSQSSEIEKLFEENSNLSTSYNEAMQEAVQWENQVKECIQQNEELRNLLGKFRTEQANLFLSSGAFQSGHLEDGKDSGNKLIAKEHTAEILLLKGQLAKEQSRAEELSAEIMKLSAQLQHRTQAFNSLARLYKPVLRNIESGLIKMKQDGSVAVR</sequence>
<organism evidence="3 4">
    <name type="scientific">Stephania yunnanensis</name>
    <dbReference type="NCBI Taxonomy" id="152371"/>
    <lineage>
        <taxon>Eukaryota</taxon>
        <taxon>Viridiplantae</taxon>
        <taxon>Streptophyta</taxon>
        <taxon>Embryophyta</taxon>
        <taxon>Tracheophyta</taxon>
        <taxon>Spermatophyta</taxon>
        <taxon>Magnoliopsida</taxon>
        <taxon>Ranunculales</taxon>
        <taxon>Menispermaceae</taxon>
        <taxon>Menispermoideae</taxon>
        <taxon>Cissampelideae</taxon>
        <taxon>Stephania</taxon>
    </lineage>
</organism>
<evidence type="ECO:0000256" key="1">
    <source>
        <dbReference type="SAM" id="Coils"/>
    </source>
</evidence>
<dbReference type="PANTHER" id="PTHR48163">
    <property type="entry name" value="BNAC02G25670D PROTEIN"/>
    <property type="match status" value="1"/>
</dbReference>
<gene>
    <name evidence="3" type="ORF">Syun_000451</name>
</gene>
<dbReference type="AlphaFoldDB" id="A0AAP0Q9X1"/>
<dbReference type="EMBL" id="JBBNAF010000001">
    <property type="protein sequence ID" value="KAK9168311.1"/>
    <property type="molecule type" value="Genomic_DNA"/>
</dbReference>
<evidence type="ECO:0000313" key="4">
    <source>
        <dbReference type="Proteomes" id="UP001420932"/>
    </source>
</evidence>